<dbReference type="PANTHER" id="PTHR46626:SF1">
    <property type="entry name" value="RETICULON-LIKE PROTEIN B21"/>
    <property type="match status" value="1"/>
</dbReference>
<evidence type="ECO:0000313" key="4">
    <source>
        <dbReference type="Proteomes" id="UP000188354"/>
    </source>
</evidence>
<evidence type="ECO:0008006" key="5">
    <source>
        <dbReference type="Google" id="ProtNLM"/>
    </source>
</evidence>
<dbReference type="EMBL" id="CM007372">
    <property type="protein sequence ID" value="OIV99851.1"/>
    <property type="molecule type" value="Genomic_DNA"/>
</dbReference>
<keyword evidence="2" id="KW-0812">Transmembrane</keyword>
<dbReference type="STRING" id="3871.A0A4P1R236"/>
<protein>
    <recommendedName>
        <fullName evidence="5">Reticulon domain-containing protein</fullName>
    </recommendedName>
</protein>
<proteinExistence type="predicted"/>
<keyword evidence="2" id="KW-1133">Transmembrane helix</keyword>
<keyword evidence="4" id="KW-1185">Reference proteome</keyword>
<evidence type="ECO:0000313" key="3">
    <source>
        <dbReference type="EMBL" id="OIV99851.1"/>
    </source>
</evidence>
<feature type="compositionally biased region" description="Basic and acidic residues" evidence="1">
    <location>
        <begin position="85"/>
        <end position="101"/>
    </location>
</feature>
<dbReference type="Proteomes" id="UP000188354">
    <property type="component" value="Chromosome LG12"/>
</dbReference>
<reference evidence="3 4" key="1">
    <citation type="journal article" date="2017" name="Plant Biotechnol. J.">
        <title>A comprehensive draft genome sequence for lupin (Lupinus angustifolius), an emerging health food: insights into plant-microbe interactions and legume evolution.</title>
        <authorList>
            <person name="Hane J.K."/>
            <person name="Ming Y."/>
            <person name="Kamphuis L.G."/>
            <person name="Nelson M.N."/>
            <person name="Garg G."/>
            <person name="Atkins C.A."/>
            <person name="Bayer P.E."/>
            <person name="Bravo A."/>
            <person name="Bringans S."/>
            <person name="Cannon S."/>
            <person name="Edwards D."/>
            <person name="Foley R."/>
            <person name="Gao L.L."/>
            <person name="Harrison M.J."/>
            <person name="Huang W."/>
            <person name="Hurgobin B."/>
            <person name="Li S."/>
            <person name="Liu C.W."/>
            <person name="McGrath A."/>
            <person name="Morahan G."/>
            <person name="Murray J."/>
            <person name="Weller J."/>
            <person name="Jian J."/>
            <person name="Singh K.B."/>
        </authorList>
    </citation>
    <scope>NUCLEOTIDE SEQUENCE [LARGE SCALE GENOMIC DNA]</scope>
    <source>
        <strain evidence="4">cv. Tanjil</strain>
        <tissue evidence="3">Whole plant</tissue>
    </source>
</reference>
<dbReference type="Gramene" id="OIV99851">
    <property type="protein sequence ID" value="OIV99851"/>
    <property type="gene ID" value="TanjilG_26189"/>
</dbReference>
<accession>A0A4P1R236</accession>
<sequence>MDMSKRRVGVRGSVVAAGSVWESRMKSDEVGGGVKVFNGEGNAEEGGNRMKRNQLGVVVGNGRRKTWNSESPEGLEKNPIQIARGKTEPEKNCGEQCKEMRISSSGSKKSPIQVRKFKIEGSKDFGDSADKFERSPIQTRKLRSQVKNGSLELKKRKSDSIKSAGDGNGESSLQLRKTKSEFDNGIDGSNGGCKNIEIGNEKNDDDDENCKDFGVCQKEVISSSSDNIGVVAGDSVEFIDDEADEGKEEEEVVDEEIDIEMEKRSFEVKEISIPEPKFVNKPEKKEPENQKVVNEPESRKVVNETESRKVVSISRKFQQKIETPVSTPLTVKQSPAIRKHSTIYQNFSKPKSIPKAEQYRSFSQTQNKLQSLVDLIMWRDISRSAFVFGSGTFLITSSSYAKDINLSVISVMSYMGLVYLVVIFLYRSLICRCGSSITIWKMAKLGFFGVFTVPKIYSSYSAQLTGYGKIIKS</sequence>
<feature type="transmembrane region" description="Helical" evidence="2">
    <location>
        <begin position="407"/>
        <end position="426"/>
    </location>
</feature>
<evidence type="ECO:0000256" key="2">
    <source>
        <dbReference type="SAM" id="Phobius"/>
    </source>
</evidence>
<dbReference type="InterPro" id="IPR044647">
    <property type="entry name" value="RTNLB17/18/21"/>
</dbReference>
<dbReference type="PANTHER" id="PTHR46626">
    <property type="entry name" value="RETICULON-LIKE PROTEIN B17"/>
    <property type="match status" value="1"/>
</dbReference>
<organism evidence="3 4">
    <name type="scientific">Lupinus angustifolius</name>
    <name type="common">Narrow-leaved blue lupine</name>
    <dbReference type="NCBI Taxonomy" id="3871"/>
    <lineage>
        <taxon>Eukaryota</taxon>
        <taxon>Viridiplantae</taxon>
        <taxon>Streptophyta</taxon>
        <taxon>Embryophyta</taxon>
        <taxon>Tracheophyta</taxon>
        <taxon>Spermatophyta</taxon>
        <taxon>Magnoliopsida</taxon>
        <taxon>eudicotyledons</taxon>
        <taxon>Gunneridae</taxon>
        <taxon>Pentapetalae</taxon>
        <taxon>rosids</taxon>
        <taxon>fabids</taxon>
        <taxon>Fabales</taxon>
        <taxon>Fabaceae</taxon>
        <taxon>Papilionoideae</taxon>
        <taxon>50 kb inversion clade</taxon>
        <taxon>genistoids sensu lato</taxon>
        <taxon>core genistoids</taxon>
        <taxon>Genisteae</taxon>
        <taxon>Lupinus</taxon>
    </lineage>
</organism>
<name>A0A4P1R236_LUPAN</name>
<feature type="region of interest" description="Disordered" evidence="1">
    <location>
        <begin position="41"/>
        <end position="208"/>
    </location>
</feature>
<gene>
    <name evidence="3" type="ORF">TanjilG_26189</name>
</gene>
<dbReference type="AlphaFoldDB" id="A0A4P1R236"/>
<feature type="compositionally biased region" description="Basic and acidic residues" evidence="1">
    <location>
        <begin position="117"/>
        <end position="134"/>
    </location>
</feature>
<evidence type="ECO:0000256" key="1">
    <source>
        <dbReference type="SAM" id="MobiDB-lite"/>
    </source>
</evidence>
<keyword evidence="2" id="KW-0472">Membrane</keyword>